<dbReference type="GO" id="GO:0005524">
    <property type="term" value="F:ATP binding"/>
    <property type="evidence" value="ECO:0007669"/>
    <property type="project" value="UniProtKB-KW"/>
</dbReference>
<dbReference type="InterPro" id="IPR027417">
    <property type="entry name" value="P-loop_NTPase"/>
</dbReference>
<accession>A0ABT5QVV8</accession>
<dbReference type="Gene3D" id="3.40.50.300">
    <property type="entry name" value="P-loop containing nucleotide triphosphate hydrolases"/>
    <property type="match status" value="1"/>
</dbReference>
<keyword evidence="8" id="KW-0472">Membrane</keyword>
<dbReference type="InterPro" id="IPR003439">
    <property type="entry name" value="ABC_transporter-like_ATP-bd"/>
</dbReference>
<sequence>MISLNMMLQRDNFSLSLNASIPSSGITAIFGRSGAGKTSLINAISGLVTPDSGSIQIGDQVLFDSEKGINLPPERRRIGYVFQDARLFPHMSVSKNLKYGCKTYNQNTFDEVVTLLGIGSLLRRYPHDLSGGEKQRVAIGRALLSDPELLIMDEPTASLDAPRRQELISYLLRLAKSLHIPVIYVSHSLDEILQLADHMLMLNQGEVVANGPLHDIWGSPPMRPWLSAKEQSALVTATVVKNHPVYPMTQLDLQGQPLWVPKVEQGKGISLRLRVYANDISIVKTQASDTSIRNVIPSIIHAIERADAQSSESAYCQLVLRVGDETLLANITQWALDELNLSVGQKVFAQLKGVSIARGDLAQNHRI</sequence>
<dbReference type="NCBIfam" id="NF008355">
    <property type="entry name" value="PRK11144.1"/>
    <property type="match status" value="1"/>
</dbReference>
<keyword evidence="1" id="KW-0813">Transport</keyword>
<organism evidence="12 13">
    <name type="scientific">Enterovibrio gelatinilyticus</name>
    <dbReference type="NCBI Taxonomy" id="2899819"/>
    <lineage>
        <taxon>Bacteria</taxon>
        <taxon>Pseudomonadati</taxon>
        <taxon>Pseudomonadota</taxon>
        <taxon>Gammaproteobacteria</taxon>
        <taxon>Vibrionales</taxon>
        <taxon>Vibrionaceae</taxon>
        <taxon>Enterovibrio</taxon>
    </lineage>
</organism>
<dbReference type="SMART" id="SM00382">
    <property type="entry name" value="AAA"/>
    <property type="match status" value="1"/>
</dbReference>
<dbReference type="Pfam" id="PF00005">
    <property type="entry name" value="ABC_tran"/>
    <property type="match status" value="1"/>
</dbReference>
<evidence type="ECO:0000256" key="7">
    <source>
        <dbReference type="ARBA" id="ARBA00022967"/>
    </source>
</evidence>
<comment type="caution">
    <text evidence="12">The sequence shown here is derived from an EMBL/GenBank/DDBJ whole genome shotgun (WGS) entry which is preliminary data.</text>
</comment>
<dbReference type="InterPro" id="IPR011868">
    <property type="entry name" value="ModC_ABC_ATP-bd"/>
</dbReference>
<feature type="domain" description="Mop" evidence="11">
    <location>
        <begin position="289"/>
        <end position="360"/>
    </location>
</feature>
<keyword evidence="6 12" id="KW-0067">ATP-binding</keyword>
<dbReference type="InterPro" id="IPR017871">
    <property type="entry name" value="ABC_transporter-like_CS"/>
</dbReference>
<evidence type="ECO:0000313" key="13">
    <source>
        <dbReference type="Proteomes" id="UP001149400"/>
    </source>
</evidence>
<evidence type="ECO:0000256" key="1">
    <source>
        <dbReference type="ARBA" id="ARBA00022448"/>
    </source>
</evidence>
<dbReference type="SUPFAM" id="SSF52540">
    <property type="entry name" value="P-loop containing nucleoside triphosphate hydrolases"/>
    <property type="match status" value="1"/>
</dbReference>
<evidence type="ECO:0000256" key="6">
    <source>
        <dbReference type="ARBA" id="ARBA00022840"/>
    </source>
</evidence>
<dbReference type="InterPro" id="IPR004606">
    <property type="entry name" value="Mop_domain"/>
</dbReference>
<dbReference type="Pfam" id="PF03459">
    <property type="entry name" value="TOBE"/>
    <property type="match status" value="1"/>
</dbReference>
<evidence type="ECO:0000256" key="3">
    <source>
        <dbReference type="ARBA" id="ARBA00022505"/>
    </source>
</evidence>
<keyword evidence="5" id="KW-0547">Nucleotide-binding</keyword>
<evidence type="ECO:0000313" key="12">
    <source>
        <dbReference type="EMBL" id="MDD1792138.1"/>
    </source>
</evidence>
<dbReference type="InterPro" id="IPR050334">
    <property type="entry name" value="Molybdenum_import_ModC"/>
</dbReference>
<name>A0ABT5QVV8_9GAMM</name>
<dbReference type="PROSITE" id="PS50893">
    <property type="entry name" value="ABC_TRANSPORTER_2"/>
    <property type="match status" value="1"/>
</dbReference>
<protein>
    <submittedName>
        <fullName evidence="12">Molybdenum ABC transporter ATP-binding protein ModC</fullName>
    </submittedName>
</protein>
<dbReference type="EMBL" id="JAJUBC010000003">
    <property type="protein sequence ID" value="MDD1792138.1"/>
    <property type="molecule type" value="Genomic_DNA"/>
</dbReference>
<evidence type="ECO:0000259" key="10">
    <source>
        <dbReference type="PROSITE" id="PS50893"/>
    </source>
</evidence>
<dbReference type="InterPro" id="IPR003593">
    <property type="entry name" value="AAA+_ATPase"/>
</dbReference>
<dbReference type="PROSITE" id="PS51866">
    <property type="entry name" value="MOP"/>
    <property type="match status" value="1"/>
</dbReference>
<proteinExistence type="predicted"/>
<evidence type="ECO:0000256" key="2">
    <source>
        <dbReference type="ARBA" id="ARBA00022475"/>
    </source>
</evidence>
<keyword evidence="7" id="KW-1278">Translocase</keyword>
<evidence type="ECO:0000256" key="5">
    <source>
        <dbReference type="ARBA" id="ARBA00022741"/>
    </source>
</evidence>
<dbReference type="NCBIfam" id="TIGR02142">
    <property type="entry name" value="modC_ABC"/>
    <property type="match status" value="1"/>
</dbReference>
<keyword evidence="2" id="KW-1003">Cell membrane</keyword>
<evidence type="ECO:0000256" key="9">
    <source>
        <dbReference type="PROSITE-ProRule" id="PRU01213"/>
    </source>
</evidence>
<reference evidence="12" key="1">
    <citation type="submission" date="2021-12" db="EMBL/GenBank/DDBJ databases">
        <title>Enterovibrio ZSDZ35 sp. nov. and Enterovibrio ZSDZ42 sp. nov., isolated from coastal seawater in Qingdao.</title>
        <authorList>
            <person name="Zhang P."/>
        </authorList>
    </citation>
    <scope>NUCLEOTIDE SEQUENCE</scope>
    <source>
        <strain evidence="12">ZSDZ42</strain>
    </source>
</reference>
<evidence type="ECO:0000256" key="8">
    <source>
        <dbReference type="ARBA" id="ARBA00023136"/>
    </source>
</evidence>
<dbReference type="Proteomes" id="UP001149400">
    <property type="component" value="Unassembled WGS sequence"/>
</dbReference>
<gene>
    <name evidence="12" type="primary">modC</name>
    <name evidence="12" type="ORF">LRP50_03255</name>
</gene>
<dbReference type="InterPro" id="IPR008995">
    <property type="entry name" value="Mo/tungstate-bd_C_term_dom"/>
</dbReference>
<evidence type="ECO:0000256" key="4">
    <source>
        <dbReference type="ARBA" id="ARBA00022519"/>
    </source>
</evidence>
<dbReference type="InterPro" id="IPR005116">
    <property type="entry name" value="Transp-assoc_OB_typ1"/>
</dbReference>
<dbReference type="PROSITE" id="PS00211">
    <property type="entry name" value="ABC_TRANSPORTER_1"/>
    <property type="match status" value="1"/>
</dbReference>
<dbReference type="Gene3D" id="2.40.50.100">
    <property type="match status" value="1"/>
</dbReference>
<dbReference type="RefSeq" id="WP_274163060.1">
    <property type="nucleotide sequence ID" value="NZ_JAJUBC010000003.1"/>
</dbReference>
<dbReference type="PANTHER" id="PTHR43514:SF4">
    <property type="entry name" value="ABC TRANSPORTER I FAMILY MEMBER 10"/>
    <property type="match status" value="1"/>
</dbReference>
<dbReference type="PANTHER" id="PTHR43514">
    <property type="entry name" value="ABC TRANSPORTER I FAMILY MEMBER 10"/>
    <property type="match status" value="1"/>
</dbReference>
<keyword evidence="3 9" id="KW-0500">Molybdenum</keyword>
<keyword evidence="4" id="KW-0997">Cell inner membrane</keyword>
<dbReference type="SUPFAM" id="SSF50331">
    <property type="entry name" value="MOP-like"/>
    <property type="match status" value="1"/>
</dbReference>
<evidence type="ECO:0000259" key="11">
    <source>
        <dbReference type="PROSITE" id="PS51866"/>
    </source>
</evidence>
<feature type="domain" description="ABC transporter" evidence="10">
    <location>
        <begin position="8"/>
        <end position="229"/>
    </location>
</feature>
<keyword evidence="13" id="KW-1185">Reference proteome</keyword>